<organism evidence="3 4">
    <name type="scientific">Furfurilactobacillus siliginis</name>
    <dbReference type="NCBI Taxonomy" id="348151"/>
    <lineage>
        <taxon>Bacteria</taxon>
        <taxon>Bacillati</taxon>
        <taxon>Bacillota</taxon>
        <taxon>Bacilli</taxon>
        <taxon>Lactobacillales</taxon>
        <taxon>Lactobacillaceae</taxon>
        <taxon>Furfurilactobacillus</taxon>
    </lineage>
</organism>
<keyword evidence="1" id="KW-1133">Transmembrane helix</keyword>
<evidence type="ECO:0000313" key="4">
    <source>
        <dbReference type="Proteomes" id="UP000051139"/>
    </source>
</evidence>
<keyword evidence="1" id="KW-0472">Membrane</keyword>
<dbReference type="AlphaFoldDB" id="A0A0R2KVH9"/>
<dbReference type="EMBL" id="BJUD01000040">
    <property type="protein sequence ID" value="GEK29239.1"/>
    <property type="molecule type" value="Genomic_DNA"/>
</dbReference>
<dbReference type="PATRIC" id="fig|348151.3.peg.1025"/>
<accession>A0A0R2KVH9</accession>
<name>A0A0R2KVH9_9LACO</name>
<evidence type="ECO:0000313" key="2">
    <source>
        <dbReference type="EMBL" id="GEK29239.1"/>
    </source>
</evidence>
<keyword evidence="4" id="KW-1185">Reference proteome</keyword>
<dbReference type="Proteomes" id="UP000051139">
    <property type="component" value="Unassembled WGS sequence"/>
</dbReference>
<dbReference type="EMBL" id="JQCB01000022">
    <property type="protein sequence ID" value="KRN93583.1"/>
    <property type="molecule type" value="Genomic_DNA"/>
</dbReference>
<sequence>MRRNGFVLPTGIFLLVLVSMVLYFHLAGYQAEMRAFRHTRTYWQIQTITNRVNEIHLAKPAQIDFQFAEGSASLKGSQISIRLSSGETAIRHVWQRNQILK</sequence>
<dbReference type="STRING" id="348151.IV55_GL001002"/>
<reference evidence="3 4" key="1">
    <citation type="journal article" date="2015" name="Genome Announc.">
        <title>Expanding the biotechnology potential of lactobacilli through comparative genomics of 213 strains and associated genera.</title>
        <authorList>
            <person name="Sun Z."/>
            <person name="Harris H.M."/>
            <person name="McCann A."/>
            <person name="Guo C."/>
            <person name="Argimon S."/>
            <person name="Zhang W."/>
            <person name="Yang X."/>
            <person name="Jeffery I.B."/>
            <person name="Cooney J.C."/>
            <person name="Kagawa T.F."/>
            <person name="Liu W."/>
            <person name="Song Y."/>
            <person name="Salvetti E."/>
            <person name="Wrobel A."/>
            <person name="Rasinkangas P."/>
            <person name="Parkhill J."/>
            <person name="Rea M.C."/>
            <person name="O'Sullivan O."/>
            <person name="Ritari J."/>
            <person name="Douillard F.P."/>
            <person name="Paul Ross R."/>
            <person name="Yang R."/>
            <person name="Briner A.E."/>
            <person name="Felis G.E."/>
            <person name="de Vos W.M."/>
            <person name="Barrangou R."/>
            <person name="Klaenhammer T.R."/>
            <person name="Caufield P.W."/>
            <person name="Cui Y."/>
            <person name="Zhang H."/>
            <person name="O'Toole P.W."/>
        </authorList>
    </citation>
    <scope>NUCLEOTIDE SEQUENCE [LARGE SCALE GENOMIC DNA]</scope>
    <source>
        <strain evidence="3 4">DSM 22696</strain>
    </source>
</reference>
<keyword evidence="1" id="KW-0812">Transmembrane</keyword>
<dbReference type="Proteomes" id="UP000321429">
    <property type="component" value="Unassembled WGS sequence"/>
</dbReference>
<evidence type="ECO:0000313" key="5">
    <source>
        <dbReference type="Proteomes" id="UP000321429"/>
    </source>
</evidence>
<gene>
    <name evidence="3" type="ORF">IV55_GL001002</name>
    <name evidence="2" type="ORF">LSI01_15500</name>
</gene>
<protein>
    <submittedName>
        <fullName evidence="3">Uncharacterized protein</fullName>
    </submittedName>
</protein>
<evidence type="ECO:0000313" key="3">
    <source>
        <dbReference type="EMBL" id="KRN93583.1"/>
    </source>
</evidence>
<dbReference type="RefSeq" id="WP_057811685.1">
    <property type="nucleotide sequence ID" value="NZ_BJUD01000040.1"/>
</dbReference>
<proteinExistence type="predicted"/>
<comment type="caution">
    <text evidence="3">The sequence shown here is derived from an EMBL/GenBank/DDBJ whole genome shotgun (WGS) entry which is preliminary data.</text>
</comment>
<feature type="transmembrane region" description="Helical" evidence="1">
    <location>
        <begin position="6"/>
        <end position="27"/>
    </location>
</feature>
<evidence type="ECO:0000256" key="1">
    <source>
        <dbReference type="SAM" id="Phobius"/>
    </source>
</evidence>
<reference evidence="2 5" key="2">
    <citation type="submission" date="2019-07" db="EMBL/GenBank/DDBJ databases">
        <title>Whole genome shotgun sequence of Lactobacillus siliginis NBRC 101315.</title>
        <authorList>
            <person name="Hosoyama A."/>
            <person name="Uohara A."/>
            <person name="Ohji S."/>
            <person name="Ichikawa N."/>
        </authorList>
    </citation>
    <scope>NUCLEOTIDE SEQUENCE [LARGE SCALE GENOMIC DNA]</scope>
    <source>
        <strain evidence="2 5">NBRC 101315</strain>
    </source>
</reference>
<dbReference type="OrthoDB" id="9905980at2"/>